<reference evidence="1" key="1">
    <citation type="journal article" date="2020" name="Phytopathology">
        <title>Genome Sequence Resources of Colletotrichum truncatum, C. plurivorum, C. musicola, and C. sojae: Four Species Pathogenic to Soybean (Glycine max).</title>
        <authorList>
            <person name="Rogerio F."/>
            <person name="Boufleur T.R."/>
            <person name="Ciampi-Guillardi M."/>
            <person name="Sukno S.A."/>
            <person name="Thon M.R."/>
            <person name="Massola Junior N.S."/>
            <person name="Baroncelli R."/>
        </authorList>
    </citation>
    <scope>NUCLEOTIDE SEQUENCE</scope>
    <source>
        <strain evidence="1">LFN0074</strain>
    </source>
</reference>
<organism evidence="1 2">
    <name type="scientific">Colletotrichum musicola</name>
    <dbReference type="NCBI Taxonomy" id="2175873"/>
    <lineage>
        <taxon>Eukaryota</taxon>
        <taxon>Fungi</taxon>
        <taxon>Dikarya</taxon>
        <taxon>Ascomycota</taxon>
        <taxon>Pezizomycotina</taxon>
        <taxon>Sordariomycetes</taxon>
        <taxon>Hypocreomycetidae</taxon>
        <taxon>Glomerellales</taxon>
        <taxon>Glomerellaceae</taxon>
        <taxon>Colletotrichum</taxon>
        <taxon>Colletotrichum orchidearum species complex</taxon>
    </lineage>
</organism>
<evidence type="ECO:0000313" key="2">
    <source>
        <dbReference type="Proteomes" id="UP000639643"/>
    </source>
</evidence>
<dbReference type="AlphaFoldDB" id="A0A8H6K7A5"/>
<proteinExistence type="predicted"/>
<sequence>MEIGQEDEIELLGSKLIAWKAEEFNYQLNGDGGRAWATSASAGPVFGLTADADPLGSGGAPVHRTPG</sequence>
<accession>A0A8H6K7A5</accession>
<evidence type="ECO:0000313" key="1">
    <source>
        <dbReference type="EMBL" id="KAF6825810.1"/>
    </source>
</evidence>
<gene>
    <name evidence="1" type="ORF">CMUS01_09693</name>
</gene>
<keyword evidence="2" id="KW-1185">Reference proteome</keyword>
<dbReference type="EMBL" id="WIGM01000419">
    <property type="protein sequence ID" value="KAF6825810.1"/>
    <property type="molecule type" value="Genomic_DNA"/>
</dbReference>
<dbReference type="Proteomes" id="UP000639643">
    <property type="component" value="Unassembled WGS sequence"/>
</dbReference>
<comment type="caution">
    <text evidence="1">The sequence shown here is derived from an EMBL/GenBank/DDBJ whole genome shotgun (WGS) entry which is preliminary data.</text>
</comment>
<name>A0A8H6K7A5_9PEZI</name>
<protein>
    <submittedName>
        <fullName evidence="1">Uncharacterized protein</fullName>
    </submittedName>
</protein>